<name>A0A383BB29_9ZZZZ</name>
<protein>
    <recommendedName>
        <fullName evidence="1">Methyltransferase type 11 domain-containing protein</fullName>
    </recommendedName>
</protein>
<dbReference type="EMBL" id="UINC01198846">
    <property type="protein sequence ID" value="SVE16989.1"/>
    <property type="molecule type" value="Genomic_DNA"/>
</dbReference>
<feature type="domain" description="Methyltransferase type 11" evidence="1">
    <location>
        <begin position="45"/>
        <end position="140"/>
    </location>
</feature>
<feature type="non-terminal residue" evidence="2">
    <location>
        <position position="165"/>
    </location>
</feature>
<organism evidence="2">
    <name type="scientific">marine metagenome</name>
    <dbReference type="NCBI Taxonomy" id="408172"/>
    <lineage>
        <taxon>unclassified sequences</taxon>
        <taxon>metagenomes</taxon>
        <taxon>ecological metagenomes</taxon>
    </lineage>
</organism>
<dbReference type="InterPro" id="IPR029063">
    <property type="entry name" value="SAM-dependent_MTases_sf"/>
</dbReference>
<dbReference type="InterPro" id="IPR013216">
    <property type="entry name" value="Methyltransf_11"/>
</dbReference>
<evidence type="ECO:0000259" key="1">
    <source>
        <dbReference type="Pfam" id="PF08241"/>
    </source>
</evidence>
<proteinExistence type="predicted"/>
<dbReference type="CDD" id="cd02440">
    <property type="entry name" value="AdoMet_MTases"/>
    <property type="match status" value="1"/>
</dbReference>
<evidence type="ECO:0000313" key="2">
    <source>
        <dbReference type="EMBL" id="SVE16989.1"/>
    </source>
</evidence>
<dbReference type="Gene3D" id="3.40.50.150">
    <property type="entry name" value="Vaccinia Virus protein VP39"/>
    <property type="match status" value="1"/>
</dbReference>
<dbReference type="SUPFAM" id="SSF53335">
    <property type="entry name" value="S-adenosyl-L-methionine-dependent methyltransferases"/>
    <property type="match status" value="1"/>
</dbReference>
<dbReference type="GO" id="GO:0008757">
    <property type="term" value="F:S-adenosylmethionine-dependent methyltransferase activity"/>
    <property type="evidence" value="ECO:0007669"/>
    <property type="project" value="InterPro"/>
</dbReference>
<sequence>MSFSNEWDEIYNKNLQHTSWPWSDLVSLVYRHCSIAVSRNGVVFELGCGAGSNIPFIQSLGMDYYGVDGSKSVVKKLHQKFPELKERVIVGDFTQKDCFSRLPEVDIVIDRASVTHNNQLSIANTLKNSYDVLKSGGHFIGIDWFSTKHSDFVLGEEGGDAYTRK</sequence>
<gene>
    <name evidence="2" type="ORF">METZ01_LOCUS469843</name>
</gene>
<accession>A0A383BB29</accession>
<reference evidence="2" key="1">
    <citation type="submission" date="2018-05" db="EMBL/GenBank/DDBJ databases">
        <authorList>
            <person name="Lanie J.A."/>
            <person name="Ng W.-L."/>
            <person name="Kazmierczak K.M."/>
            <person name="Andrzejewski T.M."/>
            <person name="Davidsen T.M."/>
            <person name="Wayne K.J."/>
            <person name="Tettelin H."/>
            <person name="Glass J.I."/>
            <person name="Rusch D."/>
            <person name="Podicherti R."/>
            <person name="Tsui H.-C.T."/>
            <person name="Winkler M.E."/>
        </authorList>
    </citation>
    <scope>NUCLEOTIDE SEQUENCE</scope>
</reference>
<dbReference type="AlphaFoldDB" id="A0A383BB29"/>
<dbReference type="Pfam" id="PF08241">
    <property type="entry name" value="Methyltransf_11"/>
    <property type="match status" value="1"/>
</dbReference>